<organism evidence="1 2">
    <name type="scientific">Pistacia atlantica</name>
    <dbReference type="NCBI Taxonomy" id="434234"/>
    <lineage>
        <taxon>Eukaryota</taxon>
        <taxon>Viridiplantae</taxon>
        <taxon>Streptophyta</taxon>
        <taxon>Embryophyta</taxon>
        <taxon>Tracheophyta</taxon>
        <taxon>Spermatophyta</taxon>
        <taxon>Magnoliopsida</taxon>
        <taxon>eudicotyledons</taxon>
        <taxon>Gunneridae</taxon>
        <taxon>Pentapetalae</taxon>
        <taxon>rosids</taxon>
        <taxon>malvids</taxon>
        <taxon>Sapindales</taxon>
        <taxon>Anacardiaceae</taxon>
        <taxon>Pistacia</taxon>
    </lineage>
</organism>
<dbReference type="EMBL" id="CM047901">
    <property type="protein sequence ID" value="KAJ0096582.1"/>
    <property type="molecule type" value="Genomic_DNA"/>
</dbReference>
<dbReference type="Proteomes" id="UP001164250">
    <property type="component" value="Chromosome 5"/>
</dbReference>
<sequence length="71" mass="8088">MKGLSYHAQIKTLSCIFLHLPVVTMSKKFLIVTALSPLEMCKRPHVQYKVFCLLISQTPNFFSSLFGRGKL</sequence>
<protein>
    <submittedName>
        <fullName evidence="1">Uncharacterized protein</fullName>
    </submittedName>
</protein>
<proteinExistence type="predicted"/>
<name>A0ACC1BCC4_9ROSI</name>
<evidence type="ECO:0000313" key="1">
    <source>
        <dbReference type="EMBL" id="KAJ0096582.1"/>
    </source>
</evidence>
<keyword evidence="2" id="KW-1185">Reference proteome</keyword>
<gene>
    <name evidence="1" type="ORF">Patl1_27567</name>
</gene>
<reference evidence="2" key="1">
    <citation type="journal article" date="2023" name="G3 (Bethesda)">
        <title>Genome assembly and association tests identify interacting loci associated with vigor, precocity, and sex in interspecific pistachio rootstocks.</title>
        <authorList>
            <person name="Palmer W."/>
            <person name="Jacygrad E."/>
            <person name="Sagayaradj S."/>
            <person name="Cavanaugh K."/>
            <person name="Han R."/>
            <person name="Bertier L."/>
            <person name="Beede B."/>
            <person name="Kafkas S."/>
            <person name="Golino D."/>
            <person name="Preece J."/>
            <person name="Michelmore R."/>
        </authorList>
    </citation>
    <scope>NUCLEOTIDE SEQUENCE [LARGE SCALE GENOMIC DNA]</scope>
</reference>
<comment type="caution">
    <text evidence="1">The sequence shown here is derived from an EMBL/GenBank/DDBJ whole genome shotgun (WGS) entry which is preliminary data.</text>
</comment>
<evidence type="ECO:0000313" key="2">
    <source>
        <dbReference type="Proteomes" id="UP001164250"/>
    </source>
</evidence>
<accession>A0ACC1BCC4</accession>